<evidence type="ECO:0000313" key="2">
    <source>
        <dbReference type="Proteomes" id="UP000198992"/>
    </source>
</evidence>
<dbReference type="EMBL" id="FNTH01000001">
    <property type="protein sequence ID" value="SED91387.1"/>
    <property type="molecule type" value="Genomic_DNA"/>
</dbReference>
<proteinExistence type="predicted"/>
<organism evidence="1 2">
    <name type="scientific">Bradyrhizobium erythrophlei</name>
    <dbReference type="NCBI Taxonomy" id="1437360"/>
    <lineage>
        <taxon>Bacteria</taxon>
        <taxon>Pseudomonadati</taxon>
        <taxon>Pseudomonadota</taxon>
        <taxon>Alphaproteobacteria</taxon>
        <taxon>Hyphomicrobiales</taxon>
        <taxon>Nitrobacteraceae</taxon>
        <taxon>Bradyrhizobium</taxon>
    </lineage>
</organism>
<accession>A0A1H5EJQ7</accession>
<gene>
    <name evidence="1" type="ORF">SAMN05444164_6267</name>
</gene>
<evidence type="ECO:0000313" key="1">
    <source>
        <dbReference type="EMBL" id="SED91387.1"/>
    </source>
</evidence>
<reference evidence="1 2" key="1">
    <citation type="submission" date="2016-10" db="EMBL/GenBank/DDBJ databases">
        <authorList>
            <person name="de Groot N.N."/>
        </authorList>
    </citation>
    <scope>NUCLEOTIDE SEQUENCE [LARGE SCALE GENOMIC DNA]</scope>
    <source>
        <strain evidence="1 2">MT12</strain>
    </source>
</reference>
<name>A0A1H5EJQ7_9BRAD</name>
<dbReference type="AlphaFoldDB" id="A0A1H5EJQ7"/>
<dbReference type="Proteomes" id="UP000198992">
    <property type="component" value="Unassembled WGS sequence"/>
</dbReference>
<protein>
    <submittedName>
        <fullName evidence="1">Uncharacterized protein</fullName>
    </submittedName>
</protein>
<dbReference type="OrthoDB" id="8216936at2"/>
<sequence length="226" mass="25600">MAWSAITLPTSWRQLPLEQFANRIVRGETFPSDQLQEKLRLYRETGQLIPCGATAAHDTSIVDLAIVRGRLDASSAIDADLERSQRSLLKALSCLPSDSYLWFSLFQVESLRTGLRREYIRYLDMSYQVGPNEGWLAIPRNRAAFAIFPALPEALQSRVLDEFCLLVRTELYAEAIQIFLGAAQPYQDLIVRRLETIPLKNRQLFAVQLARKGIDPHIPGTSVVVR</sequence>
<dbReference type="RefSeq" id="WP_143046814.1">
    <property type="nucleotide sequence ID" value="NZ_FNTH01000001.1"/>
</dbReference>